<dbReference type="EMBL" id="FYDG01000003">
    <property type="protein sequence ID" value="SNB69426.1"/>
    <property type="molecule type" value="Genomic_DNA"/>
</dbReference>
<evidence type="ECO:0000256" key="1">
    <source>
        <dbReference type="SAM" id="MobiDB-lite"/>
    </source>
</evidence>
<sequence>MLKFRFSDLILREAEGGSGAGGGAAAASGAAPGADGAAQNTGAGGDGAPAGQASGQGDLSAFRPEGLPDHLYGASDRETVEKLYGAYKGARDAIATFGEVPKDAAGYVFEPSETVKPFAESLSKDPFFEKVKGLALQHKIPAKQFNGFIDGIMSEMIAGELVTEPFNAEKERLALAPDIADPKERAAAADKIARENIALVDVWKSQGMPENVATWLHSQLDRASANQLVSFFADRLGEERPALGGTPVGNVTETQLDARMADPRNQVGGPQYDAEFAKQTAAMFKAFYV</sequence>
<dbReference type="Proteomes" id="UP000198418">
    <property type="component" value="Unassembled WGS sequence"/>
</dbReference>
<feature type="compositionally biased region" description="Low complexity" evidence="1">
    <location>
        <begin position="25"/>
        <end position="38"/>
    </location>
</feature>
<accession>A0A212RB04</accession>
<keyword evidence="3" id="KW-1185">Reference proteome</keyword>
<proteinExistence type="predicted"/>
<feature type="compositionally biased region" description="Low complexity" evidence="1">
    <location>
        <begin position="49"/>
        <end position="58"/>
    </location>
</feature>
<dbReference type="AlphaFoldDB" id="A0A212RB04"/>
<organism evidence="2 3">
    <name type="scientific">Rhodoblastus acidophilus</name>
    <name type="common">Rhodopseudomonas acidophila</name>
    <dbReference type="NCBI Taxonomy" id="1074"/>
    <lineage>
        <taxon>Bacteria</taxon>
        <taxon>Pseudomonadati</taxon>
        <taxon>Pseudomonadota</taxon>
        <taxon>Alphaproteobacteria</taxon>
        <taxon>Hyphomicrobiales</taxon>
        <taxon>Rhodoblastaceae</taxon>
        <taxon>Rhodoblastus</taxon>
    </lineage>
</organism>
<dbReference type="OrthoDB" id="8368083at2"/>
<dbReference type="RefSeq" id="WP_088520332.1">
    <property type="nucleotide sequence ID" value="NZ_FYDG01000003.1"/>
</dbReference>
<gene>
    <name evidence="2" type="ORF">SAMN06265338_103216</name>
</gene>
<evidence type="ECO:0000313" key="2">
    <source>
        <dbReference type="EMBL" id="SNB69426.1"/>
    </source>
</evidence>
<protein>
    <submittedName>
        <fullName evidence="2">Uncharacterized protein</fullName>
    </submittedName>
</protein>
<evidence type="ECO:0000313" key="3">
    <source>
        <dbReference type="Proteomes" id="UP000198418"/>
    </source>
</evidence>
<reference evidence="3" key="1">
    <citation type="submission" date="2017-06" db="EMBL/GenBank/DDBJ databases">
        <authorList>
            <person name="Varghese N."/>
            <person name="Submissions S."/>
        </authorList>
    </citation>
    <scope>NUCLEOTIDE SEQUENCE [LARGE SCALE GENOMIC DNA]</scope>
    <source>
        <strain evidence="3">DSM 137</strain>
    </source>
</reference>
<feature type="region of interest" description="Disordered" evidence="1">
    <location>
        <begin position="21"/>
        <end position="72"/>
    </location>
</feature>
<name>A0A212RB04_RHOAC</name>